<dbReference type="EMBL" id="LXQA010067106">
    <property type="protein sequence ID" value="MCI07906.1"/>
    <property type="molecule type" value="Genomic_DNA"/>
</dbReference>
<dbReference type="GO" id="GO:0030170">
    <property type="term" value="F:pyridoxal phosphate binding"/>
    <property type="evidence" value="ECO:0007669"/>
    <property type="project" value="InterPro"/>
</dbReference>
<evidence type="ECO:0000313" key="1">
    <source>
        <dbReference type="EMBL" id="MCI07906.1"/>
    </source>
</evidence>
<accession>A0A392P9G9</accession>
<protein>
    <submittedName>
        <fullName evidence="1">Receptor-like protein kinase ANXUR2</fullName>
    </submittedName>
</protein>
<reference evidence="1 2" key="1">
    <citation type="journal article" date="2018" name="Front. Plant Sci.">
        <title>Red Clover (Trifolium pratense) and Zigzag Clover (T. medium) - A Picture of Genomic Similarities and Differences.</title>
        <authorList>
            <person name="Dluhosova J."/>
            <person name="Istvanek J."/>
            <person name="Nedelnik J."/>
            <person name="Repkova J."/>
        </authorList>
    </citation>
    <scope>NUCLEOTIDE SEQUENCE [LARGE SCALE GENOMIC DNA]</scope>
    <source>
        <strain evidence="2">cv. 10/8</strain>
        <tissue evidence="1">Leaf</tissue>
    </source>
</reference>
<name>A0A392P9G9_9FABA</name>
<keyword evidence="2" id="KW-1185">Reference proteome</keyword>
<dbReference type="Gene3D" id="3.40.640.10">
    <property type="entry name" value="Type I PLP-dependent aspartate aminotransferase-like (Major domain)"/>
    <property type="match status" value="1"/>
</dbReference>
<keyword evidence="1" id="KW-0418">Kinase</keyword>
<dbReference type="Pfam" id="PF00202">
    <property type="entry name" value="Aminotran_3"/>
    <property type="match status" value="1"/>
</dbReference>
<dbReference type="InterPro" id="IPR005814">
    <property type="entry name" value="Aminotrans_3"/>
</dbReference>
<dbReference type="InterPro" id="IPR015424">
    <property type="entry name" value="PyrdxlP-dep_Trfase"/>
</dbReference>
<proteinExistence type="predicted"/>
<organism evidence="1 2">
    <name type="scientific">Trifolium medium</name>
    <dbReference type="NCBI Taxonomy" id="97028"/>
    <lineage>
        <taxon>Eukaryota</taxon>
        <taxon>Viridiplantae</taxon>
        <taxon>Streptophyta</taxon>
        <taxon>Embryophyta</taxon>
        <taxon>Tracheophyta</taxon>
        <taxon>Spermatophyta</taxon>
        <taxon>Magnoliopsida</taxon>
        <taxon>eudicotyledons</taxon>
        <taxon>Gunneridae</taxon>
        <taxon>Pentapetalae</taxon>
        <taxon>rosids</taxon>
        <taxon>fabids</taxon>
        <taxon>Fabales</taxon>
        <taxon>Fabaceae</taxon>
        <taxon>Papilionoideae</taxon>
        <taxon>50 kb inversion clade</taxon>
        <taxon>NPAAA clade</taxon>
        <taxon>Hologalegina</taxon>
        <taxon>IRL clade</taxon>
        <taxon>Trifolieae</taxon>
        <taxon>Trifolium</taxon>
    </lineage>
</organism>
<sequence>MGWREVDCGLEGGEGHRGGERLRASGRVMVDETPLCERFERLFDLAETKLRTVAEMFTLGWGADGEAWVWRRQLRVWEEVLGECQSLLPNLSLQVQSPDRWQWQPDPDSGLGRSGILWAHEAYGVFLDMMTLAKPLAGGLPIGA</sequence>
<dbReference type="AlphaFoldDB" id="A0A392P9G9"/>
<dbReference type="PANTHER" id="PTHR36617:SF5">
    <property type="entry name" value="OS05G0421675 PROTEIN"/>
    <property type="match status" value="1"/>
</dbReference>
<keyword evidence="1" id="KW-0808">Transferase</keyword>
<keyword evidence="1" id="KW-0675">Receptor</keyword>
<feature type="non-terminal residue" evidence="1">
    <location>
        <position position="144"/>
    </location>
</feature>
<dbReference type="InterPro" id="IPR015421">
    <property type="entry name" value="PyrdxlP-dep_Trfase_major"/>
</dbReference>
<dbReference type="GO" id="GO:0008483">
    <property type="term" value="F:transaminase activity"/>
    <property type="evidence" value="ECO:0007669"/>
    <property type="project" value="InterPro"/>
</dbReference>
<comment type="caution">
    <text evidence="1">The sequence shown here is derived from an EMBL/GenBank/DDBJ whole genome shotgun (WGS) entry which is preliminary data.</text>
</comment>
<dbReference type="GO" id="GO:0016301">
    <property type="term" value="F:kinase activity"/>
    <property type="evidence" value="ECO:0007669"/>
    <property type="project" value="UniProtKB-KW"/>
</dbReference>
<dbReference type="PANTHER" id="PTHR36617">
    <property type="entry name" value="PROTEIN, PUTATIVE-RELATED"/>
    <property type="match status" value="1"/>
</dbReference>
<dbReference type="Proteomes" id="UP000265520">
    <property type="component" value="Unassembled WGS sequence"/>
</dbReference>
<evidence type="ECO:0000313" key="2">
    <source>
        <dbReference type="Proteomes" id="UP000265520"/>
    </source>
</evidence>
<dbReference type="SUPFAM" id="SSF53383">
    <property type="entry name" value="PLP-dependent transferases"/>
    <property type="match status" value="1"/>
</dbReference>